<accession>A0ABX1L3S1</accession>
<evidence type="ECO:0000313" key="2">
    <source>
        <dbReference type="EMBL" id="NLR19703.1"/>
    </source>
</evidence>
<dbReference type="InterPro" id="IPR047951">
    <property type="entry name" value="Transpos_ISL3"/>
</dbReference>
<evidence type="ECO:0000259" key="1">
    <source>
        <dbReference type="Pfam" id="PF01610"/>
    </source>
</evidence>
<reference evidence="2 3" key="1">
    <citation type="submission" date="2020-04" db="EMBL/GenBank/DDBJ databases">
        <title>A novel species of genus Lactobacillus that was isolated from fermented food Zha-chili.</title>
        <authorList>
            <person name="Zhang Z."/>
        </authorList>
    </citation>
    <scope>NUCLEOTIDE SEQUENCE [LARGE SCALE GENOMIC DNA]</scope>
    <source>
        <strain evidence="3">HBUAS51383</strain>
    </source>
</reference>
<evidence type="ECO:0000313" key="3">
    <source>
        <dbReference type="Proteomes" id="UP000763447"/>
    </source>
</evidence>
<dbReference type="PANTHER" id="PTHR33498">
    <property type="entry name" value="TRANSPOSASE FOR INSERTION SEQUENCE ELEMENT IS1557"/>
    <property type="match status" value="1"/>
</dbReference>
<organism evidence="2 3">
    <name type="scientific">Secundilactobacillus angelensis</name>
    <dbReference type="NCBI Taxonomy" id="2722706"/>
    <lineage>
        <taxon>Bacteria</taxon>
        <taxon>Bacillati</taxon>
        <taxon>Bacillota</taxon>
        <taxon>Bacilli</taxon>
        <taxon>Lactobacillales</taxon>
        <taxon>Lactobacillaceae</taxon>
        <taxon>Secundilactobacillus</taxon>
    </lineage>
</organism>
<dbReference type="Pfam" id="PF01610">
    <property type="entry name" value="DDE_Tnp_ISL3"/>
    <property type="match status" value="1"/>
</dbReference>
<dbReference type="RefSeq" id="WP_168926221.1">
    <property type="nucleotide sequence ID" value="NZ_JAAXLJ010000096.1"/>
</dbReference>
<protein>
    <submittedName>
        <fullName evidence="2">Transposase</fullName>
    </submittedName>
</protein>
<dbReference type="PANTHER" id="PTHR33498:SF1">
    <property type="entry name" value="TRANSPOSASE FOR INSERTION SEQUENCE ELEMENT IS1557"/>
    <property type="match status" value="1"/>
</dbReference>
<dbReference type="InterPro" id="IPR002560">
    <property type="entry name" value="Transposase_DDE"/>
</dbReference>
<feature type="non-terminal residue" evidence="2">
    <location>
        <position position="1"/>
    </location>
</feature>
<feature type="domain" description="Transposase IS204/IS1001/IS1096/IS1165 DDE" evidence="1">
    <location>
        <begin position="22"/>
        <end position="81"/>
    </location>
</feature>
<keyword evidence="3" id="KW-1185">Reference proteome</keyword>
<comment type="caution">
    <text evidence="2">The sequence shown here is derived from an EMBL/GenBank/DDBJ whole genome shotgun (WGS) entry which is preliminary data.</text>
</comment>
<dbReference type="EMBL" id="JAAXLJ010000096">
    <property type="protein sequence ID" value="NLR19703.1"/>
    <property type="molecule type" value="Genomic_DNA"/>
</dbReference>
<proteinExistence type="predicted"/>
<gene>
    <name evidence="2" type="ORF">HC026_12520</name>
</gene>
<sequence length="96" mass="11337">LRYALKTNNWNNYNATFWHTDGISPEMQSTLETLKEHHDEIKNAFNYPYSNGPLEGTNNKIKAIKRAGFGYKCFRKFRVRVLYTLHIKTKKVLITK</sequence>
<dbReference type="Proteomes" id="UP000763447">
    <property type="component" value="Unassembled WGS sequence"/>
</dbReference>
<name>A0ABX1L3S1_9LACO</name>